<feature type="transmembrane region" description="Helical" evidence="1">
    <location>
        <begin position="41"/>
        <end position="61"/>
    </location>
</feature>
<keyword evidence="3" id="KW-1185">Reference proteome</keyword>
<proteinExistence type="predicted"/>
<protein>
    <submittedName>
        <fullName evidence="2">Uncharacterized protein</fullName>
    </submittedName>
</protein>
<organism evidence="2 3">
    <name type="scientific">Apiospora arundinis</name>
    <dbReference type="NCBI Taxonomy" id="335852"/>
    <lineage>
        <taxon>Eukaryota</taxon>
        <taxon>Fungi</taxon>
        <taxon>Dikarya</taxon>
        <taxon>Ascomycota</taxon>
        <taxon>Pezizomycotina</taxon>
        <taxon>Sordariomycetes</taxon>
        <taxon>Xylariomycetidae</taxon>
        <taxon>Amphisphaeriales</taxon>
        <taxon>Apiosporaceae</taxon>
        <taxon>Apiospora</taxon>
    </lineage>
</organism>
<sequence>MTTQDNFEMLLNGCVCLRAAFCARAEFKAYQWRFISRGHTYLVLAAFYLGVYIATECLLSWSDTAIARWRRKQEMKRLLPVDDQPPPQMLRGQKVTSRDSERISRDIRRSTLVFAMAALSFRHLQLQRTFHPFHEQPFEATGEIERLRAALWHLRRNKLSIGIGLMGCYSAYRIYSVAKLVRKKPERIL</sequence>
<evidence type="ECO:0000313" key="2">
    <source>
        <dbReference type="EMBL" id="KAK8863055.1"/>
    </source>
</evidence>
<evidence type="ECO:0000313" key="3">
    <source>
        <dbReference type="Proteomes" id="UP001390339"/>
    </source>
</evidence>
<keyword evidence="1" id="KW-0472">Membrane</keyword>
<name>A0ABR2II45_9PEZI</name>
<gene>
    <name evidence="2" type="ORF">PGQ11_009290</name>
</gene>
<comment type="caution">
    <text evidence="2">The sequence shown here is derived from an EMBL/GenBank/DDBJ whole genome shotgun (WGS) entry which is preliminary data.</text>
</comment>
<accession>A0ABR2II45</accession>
<reference evidence="2 3" key="1">
    <citation type="journal article" date="2024" name="IMA Fungus">
        <title>Apiospora arundinis, a panoply of carbohydrate-active enzymes and secondary metabolites.</title>
        <authorList>
            <person name="Sorensen T."/>
            <person name="Petersen C."/>
            <person name="Muurmann A.T."/>
            <person name="Christiansen J.V."/>
            <person name="Brundto M.L."/>
            <person name="Overgaard C.K."/>
            <person name="Boysen A.T."/>
            <person name="Wollenberg R.D."/>
            <person name="Larsen T.O."/>
            <person name="Sorensen J.L."/>
            <person name="Nielsen K.L."/>
            <person name="Sondergaard T.E."/>
        </authorList>
    </citation>
    <scope>NUCLEOTIDE SEQUENCE [LARGE SCALE GENOMIC DNA]</scope>
    <source>
        <strain evidence="2 3">AAU 773</strain>
    </source>
</reference>
<evidence type="ECO:0000256" key="1">
    <source>
        <dbReference type="SAM" id="Phobius"/>
    </source>
</evidence>
<keyword evidence="1" id="KW-1133">Transmembrane helix</keyword>
<keyword evidence="1" id="KW-0812">Transmembrane</keyword>
<dbReference type="EMBL" id="JAPCWZ010000005">
    <property type="protein sequence ID" value="KAK8863055.1"/>
    <property type="molecule type" value="Genomic_DNA"/>
</dbReference>
<dbReference type="Proteomes" id="UP001390339">
    <property type="component" value="Unassembled WGS sequence"/>
</dbReference>